<evidence type="ECO:0000313" key="1">
    <source>
        <dbReference type="EMBL" id="KAF7720526.1"/>
    </source>
</evidence>
<evidence type="ECO:0000313" key="2">
    <source>
        <dbReference type="Proteomes" id="UP000605846"/>
    </source>
</evidence>
<protein>
    <submittedName>
        <fullName evidence="1">Uncharacterized protein</fullName>
    </submittedName>
</protein>
<dbReference type="EMBL" id="JABAYA010000605">
    <property type="protein sequence ID" value="KAF7720526.1"/>
    <property type="molecule type" value="Genomic_DNA"/>
</dbReference>
<keyword evidence="2" id="KW-1185">Reference proteome</keyword>
<dbReference type="OrthoDB" id="2272415at2759"/>
<name>A0A8H7BGD4_9FUNG</name>
<accession>A0A8H7BGD4</accession>
<gene>
    <name evidence="1" type="ORF">EC973_007834</name>
</gene>
<comment type="caution">
    <text evidence="1">The sequence shown here is derived from an EMBL/GenBank/DDBJ whole genome shotgun (WGS) entry which is preliminary data.</text>
</comment>
<dbReference type="Proteomes" id="UP000605846">
    <property type="component" value="Unassembled WGS sequence"/>
</dbReference>
<dbReference type="AlphaFoldDB" id="A0A8H7BGD4"/>
<feature type="non-terminal residue" evidence="1">
    <location>
        <position position="1"/>
    </location>
</feature>
<reference evidence="1" key="1">
    <citation type="submission" date="2020-01" db="EMBL/GenBank/DDBJ databases">
        <title>Genome Sequencing of Three Apophysomyces-Like Fungal Strains Confirms a Novel Fungal Genus in the Mucoromycota with divergent Burkholderia-like Endosymbiotic Bacteria.</title>
        <authorList>
            <person name="Stajich J.E."/>
            <person name="Macias A.M."/>
            <person name="Carter-House D."/>
            <person name="Lovett B."/>
            <person name="Kasson L.R."/>
            <person name="Berry K."/>
            <person name="Grigoriev I."/>
            <person name="Chang Y."/>
            <person name="Spatafora J."/>
            <person name="Kasson M.T."/>
        </authorList>
    </citation>
    <scope>NUCLEOTIDE SEQUENCE</scope>
    <source>
        <strain evidence="1">NRRL A-21654</strain>
    </source>
</reference>
<organism evidence="1 2">
    <name type="scientific">Apophysomyces ossiformis</name>
    <dbReference type="NCBI Taxonomy" id="679940"/>
    <lineage>
        <taxon>Eukaryota</taxon>
        <taxon>Fungi</taxon>
        <taxon>Fungi incertae sedis</taxon>
        <taxon>Mucoromycota</taxon>
        <taxon>Mucoromycotina</taxon>
        <taxon>Mucoromycetes</taxon>
        <taxon>Mucorales</taxon>
        <taxon>Mucorineae</taxon>
        <taxon>Mucoraceae</taxon>
        <taxon>Apophysomyces</taxon>
    </lineage>
</organism>
<proteinExistence type="predicted"/>
<sequence>KYLKADCTDKIRDALALPKPCDWTAINYLGDLFEHDPALTKRIARNRLSKDVKYLKKLVIPGTIAETMLDSMDKFTETKAGKNALKKFYEEAGAFKHSGMKQKSARTKMKASMMQEVAHDEEERVQKKRRTGIDADVFSSGDRAAAFGRDDVITEADQKKHTGDIWKDWKRFLEEAANKLHLPALSPERHGVVWYGPGLRRRPSLPENLYARMKYAIPAVVQLSISSSFKEAVKSIIQSDNRPKMLELIEILRTAKGDAVEKKFLIEMFSLFKFTDLGGTLSDSETCLNGNLMKPSLQICTRMLRRQQYDVTYFPGEVELESMTEQLSSQGLLDHRFKYNADGKIRINRDRIEPLLLEVSSAYKQASQDKIAFDHSKAMFGLLSILKTIACRYQYGSFEYFQAIKVHFMHVHGTAMRHWSMMTPEPGVYIMTKEQKAEIPISVGDMAGNLLPYIRLHLNLTAVIKETLDAISRLREDHQNRLQDAMIDGDNEPSLSLISIVNPTIVRLSEGKHTKDVVNGPLSAPTSPER</sequence>